<feature type="region of interest" description="Disordered" evidence="1">
    <location>
        <begin position="23"/>
        <end position="58"/>
    </location>
</feature>
<dbReference type="InterPro" id="IPR058581">
    <property type="entry name" value="TM_HPP"/>
</dbReference>
<dbReference type="EMBL" id="PUHQ01000008">
    <property type="protein sequence ID" value="KAG0665602.1"/>
    <property type="molecule type" value="Genomic_DNA"/>
</dbReference>
<organism evidence="4 5">
    <name type="scientific">Rhodotorula mucilaginosa</name>
    <name type="common">Yeast</name>
    <name type="synonym">Rhodotorula rubra</name>
    <dbReference type="NCBI Taxonomy" id="5537"/>
    <lineage>
        <taxon>Eukaryota</taxon>
        <taxon>Fungi</taxon>
        <taxon>Dikarya</taxon>
        <taxon>Basidiomycota</taxon>
        <taxon>Pucciniomycotina</taxon>
        <taxon>Microbotryomycetes</taxon>
        <taxon>Sporidiobolales</taxon>
        <taxon>Sporidiobolaceae</taxon>
        <taxon>Rhodotorula</taxon>
    </lineage>
</organism>
<dbReference type="OrthoDB" id="2016548at2759"/>
<feature type="compositionally biased region" description="Basic and acidic residues" evidence="1">
    <location>
        <begin position="201"/>
        <end position="210"/>
    </location>
</feature>
<proteinExistence type="predicted"/>
<feature type="transmembrane region" description="Helical" evidence="2">
    <location>
        <begin position="361"/>
        <end position="380"/>
    </location>
</feature>
<protein>
    <recommendedName>
        <fullName evidence="3">HPP transmembrane region domain-containing protein</fullName>
    </recommendedName>
</protein>
<comment type="caution">
    <text evidence="4">The sequence shown here is derived from an EMBL/GenBank/DDBJ whole genome shotgun (WGS) entry which is preliminary data.</text>
</comment>
<feature type="transmembrane region" description="Helical" evidence="2">
    <location>
        <begin position="295"/>
        <end position="319"/>
    </location>
</feature>
<feature type="region of interest" description="Disordered" evidence="1">
    <location>
        <begin position="191"/>
        <end position="219"/>
    </location>
</feature>
<keyword evidence="2" id="KW-1133">Transmembrane helix</keyword>
<dbReference type="Pfam" id="PF04982">
    <property type="entry name" value="TM_HPP"/>
    <property type="match status" value="1"/>
</dbReference>
<dbReference type="Proteomes" id="UP000777482">
    <property type="component" value="Unassembled WGS sequence"/>
</dbReference>
<feature type="domain" description="HPP transmembrane region" evidence="3">
    <location>
        <begin position="283"/>
        <end position="434"/>
    </location>
</feature>
<dbReference type="InterPro" id="IPR007065">
    <property type="entry name" value="HPP"/>
</dbReference>
<keyword evidence="2" id="KW-0472">Membrane</keyword>
<feature type="transmembrane region" description="Helical" evidence="2">
    <location>
        <begin position="405"/>
        <end position="425"/>
    </location>
</feature>
<reference evidence="4 5" key="1">
    <citation type="submission" date="2020-11" db="EMBL/GenBank/DDBJ databases">
        <title>Kefir isolates.</title>
        <authorList>
            <person name="Marcisauskas S."/>
            <person name="Kim Y."/>
            <person name="Blasche S."/>
        </authorList>
    </citation>
    <scope>NUCLEOTIDE SEQUENCE [LARGE SCALE GENOMIC DNA]</scope>
    <source>
        <strain evidence="4 5">KR</strain>
    </source>
</reference>
<evidence type="ECO:0000256" key="1">
    <source>
        <dbReference type="SAM" id="MobiDB-lite"/>
    </source>
</evidence>
<name>A0A9P6W6M7_RHOMI</name>
<evidence type="ECO:0000313" key="5">
    <source>
        <dbReference type="Proteomes" id="UP000777482"/>
    </source>
</evidence>
<accession>A0A9P6W6M7</accession>
<feature type="compositionally biased region" description="Polar residues" evidence="1">
    <location>
        <begin position="41"/>
        <end position="58"/>
    </location>
</feature>
<dbReference type="PANTHER" id="PTHR33741:SF5">
    <property type="entry name" value="TRANSMEMBRANE PROTEIN DDB_G0269096-RELATED"/>
    <property type="match status" value="1"/>
</dbReference>
<dbReference type="AlphaFoldDB" id="A0A9P6W6M7"/>
<dbReference type="PANTHER" id="PTHR33741">
    <property type="entry name" value="TRANSMEMBRANE PROTEIN DDB_G0269096-RELATED"/>
    <property type="match status" value="1"/>
</dbReference>
<keyword evidence="5" id="KW-1185">Reference proteome</keyword>
<evidence type="ECO:0000256" key="2">
    <source>
        <dbReference type="SAM" id="Phobius"/>
    </source>
</evidence>
<sequence length="435" mass="46505">MAAPSSAALLRFSLFPSPTLPDSFPPSAGTSATLASPIETAGSQSYEPESASAALSTPADSPCFYASTLVRSDDARRPNELELANHSLPLLCSFPLTGATFAAPLPPLAHPSVRGPGTRVAAEASPLLHRRVSCNKMGQPYSNADPDRNLKDKWLDKGWPLTRFLGYRPPPADPVAARHWAAGMDHILPAPLRERHRKRRREEQLRKEGTGEGAQNGHSRAAAADLLEGGLKGPSKEGKLEEVPSLGSRLSPTPLCLLAESSCVRTGGAHREFLFVRPTWTGARSNYLRDHDSPLIVAAFGAEAVLLCVPVASVSAHLANRLTRTFPAMADTQHTTLLSFNHAVLGVCVAKLFELQPGFKIGGVAASVSLALALLVMQLFEITHPPGGAVALLAVTISQIAEMGWWYIPMVLQASLIMLGWALLINNVGGRRYPK</sequence>
<evidence type="ECO:0000313" key="4">
    <source>
        <dbReference type="EMBL" id="KAG0665602.1"/>
    </source>
</evidence>
<evidence type="ECO:0000259" key="3">
    <source>
        <dbReference type="Pfam" id="PF04982"/>
    </source>
</evidence>
<gene>
    <name evidence="4" type="ORF">C6P46_006385</name>
</gene>
<keyword evidence="2" id="KW-0812">Transmembrane</keyword>